<keyword evidence="3" id="KW-1133">Transmembrane helix</keyword>
<evidence type="ECO:0000313" key="6">
    <source>
        <dbReference type="Proteomes" id="UP001550850"/>
    </source>
</evidence>
<comment type="caution">
    <text evidence="5">The sequence shown here is derived from an EMBL/GenBank/DDBJ whole genome shotgun (WGS) entry which is preliminary data.</text>
</comment>
<sequence>MTWYALLLLAAVCQRLAELVRTRRNAAWARTRDGVEHGRGHYPAMVALHSGLLVCCLAEPVLLHRPFLPALGWPMLALVLLAQAVRLWCMSTLGPRWTTRVVVLPGAPLVRTGPYRFLHHPNYAVVVVEVAALPLVHTAWVTAVVFSAANALLLAVRVRCENAALASAAPA</sequence>
<evidence type="ECO:0000256" key="4">
    <source>
        <dbReference type="ARBA" id="ARBA00023136"/>
    </source>
</evidence>
<organism evidence="5 6">
    <name type="scientific">Streptomyces fragilis</name>
    <dbReference type="NCBI Taxonomy" id="67301"/>
    <lineage>
        <taxon>Bacteria</taxon>
        <taxon>Bacillati</taxon>
        <taxon>Actinomycetota</taxon>
        <taxon>Actinomycetes</taxon>
        <taxon>Kitasatosporales</taxon>
        <taxon>Streptomycetaceae</taxon>
        <taxon>Streptomyces</taxon>
    </lineage>
</organism>
<keyword evidence="4" id="KW-0472">Membrane</keyword>
<accession>A0ABV2YS34</accession>
<keyword evidence="6" id="KW-1185">Reference proteome</keyword>
<evidence type="ECO:0000256" key="3">
    <source>
        <dbReference type="ARBA" id="ARBA00022989"/>
    </source>
</evidence>
<dbReference type="InterPro" id="IPR052527">
    <property type="entry name" value="Metal_cation-efflux_comp"/>
</dbReference>
<dbReference type="Gene3D" id="1.20.120.1630">
    <property type="match status" value="1"/>
</dbReference>
<evidence type="ECO:0000313" key="5">
    <source>
        <dbReference type="EMBL" id="MEU3558324.1"/>
    </source>
</evidence>
<evidence type="ECO:0000256" key="1">
    <source>
        <dbReference type="ARBA" id="ARBA00004141"/>
    </source>
</evidence>
<dbReference type="RefSeq" id="WP_108952595.1">
    <property type="nucleotide sequence ID" value="NZ_BEVZ01000002.1"/>
</dbReference>
<dbReference type="PANTHER" id="PTHR43847">
    <property type="entry name" value="BLL3993 PROTEIN"/>
    <property type="match status" value="1"/>
</dbReference>
<protein>
    <submittedName>
        <fullName evidence="5">Isoprenylcysteine carboxylmethyltransferase family protein</fullName>
    </submittedName>
</protein>
<dbReference type="Proteomes" id="UP001550850">
    <property type="component" value="Unassembled WGS sequence"/>
</dbReference>
<dbReference type="PANTHER" id="PTHR43847:SF1">
    <property type="entry name" value="BLL3993 PROTEIN"/>
    <property type="match status" value="1"/>
</dbReference>
<proteinExistence type="predicted"/>
<dbReference type="Pfam" id="PF04140">
    <property type="entry name" value="ICMT"/>
    <property type="match status" value="1"/>
</dbReference>
<name>A0ABV2YS34_9ACTN</name>
<evidence type="ECO:0000256" key="2">
    <source>
        <dbReference type="ARBA" id="ARBA00022692"/>
    </source>
</evidence>
<dbReference type="EMBL" id="JBEZUR010000097">
    <property type="protein sequence ID" value="MEU3558324.1"/>
    <property type="molecule type" value="Genomic_DNA"/>
</dbReference>
<reference evidence="5 6" key="1">
    <citation type="submission" date="2024-06" db="EMBL/GenBank/DDBJ databases">
        <title>The Natural Products Discovery Center: Release of the First 8490 Sequenced Strains for Exploring Actinobacteria Biosynthetic Diversity.</title>
        <authorList>
            <person name="Kalkreuter E."/>
            <person name="Kautsar S.A."/>
            <person name="Yang D."/>
            <person name="Bader C.D."/>
            <person name="Teijaro C.N."/>
            <person name="Fluegel L."/>
            <person name="Davis C.M."/>
            <person name="Simpson J.R."/>
            <person name="Lauterbach L."/>
            <person name="Steele A.D."/>
            <person name="Gui C."/>
            <person name="Meng S."/>
            <person name="Li G."/>
            <person name="Viehrig K."/>
            <person name="Ye F."/>
            <person name="Su P."/>
            <person name="Kiefer A.F."/>
            <person name="Nichols A."/>
            <person name="Cepeda A.J."/>
            <person name="Yan W."/>
            <person name="Fan B."/>
            <person name="Jiang Y."/>
            <person name="Adhikari A."/>
            <person name="Zheng C.-J."/>
            <person name="Schuster L."/>
            <person name="Cowan T.M."/>
            <person name="Smanski M.J."/>
            <person name="Chevrette M.G."/>
            <person name="De Carvalho L.P.S."/>
            <person name="Shen B."/>
        </authorList>
    </citation>
    <scope>NUCLEOTIDE SEQUENCE [LARGE SCALE GENOMIC DNA]</scope>
    <source>
        <strain evidence="5 6">NPDC038104</strain>
    </source>
</reference>
<comment type="subcellular location">
    <subcellularLocation>
        <location evidence="1">Membrane</location>
        <topology evidence="1">Multi-pass membrane protein</topology>
    </subcellularLocation>
</comment>
<dbReference type="InterPro" id="IPR007269">
    <property type="entry name" value="ICMT_MeTrfase"/>
</dbReference>
<gene>
    <name evidence="5" type="ORF">AB0E65_29570</name>
</gene>
<keyword evidence="2" id="KW-0812">Transmembrane</keyword>